<gene>
    <name evidence="1" type="ORF">WICANDRAFT_81911</name>
</gene>
<reference evidence="1 2" key="1">
    <citation type="journal article" date="2016" name="Proc. Natl. Acad. Sci. U.S.A.">
        <title>Comparative genomics of biotechnologically important yeasts.</title>
        <authorList>
            <person name="Riley R."/>
            <person name="Haridas S."/>
            <person name="Wolfe K.H."/>
            <person name="Lopes M.R."/>
            <person name="Hittinger C.T."/>
            <person name="Goeker M."/>
            <person name="Salamov A.A."/>
            <person name="Wisecaver J.H."/>
            <person name="Long T.M."/>
            <person name="Calvey C.H."/>
            <person name="Aerts A.L."/>
            <person name="Barry K.W."/>
            <person name="Choi C."/>
            <person name="Clum A."/>
            <person name="Coughlan A.Y."/>
            <person name="Deshpande S."/>
            <person name="Douglass A.P."/>
            <person name="Hanson S.J."/>
            <person name="Klenk H.-P."/>
            <person name="LaButti K.M."/>
            <person name="Lapidus A."/>
            <person name="Lindquist E.A."/>
            <person name="Lipzen A.M."/>
            <person name="Meier-Kolthoff J.P."/>
            <person name="Ohm R.A."/>
            <person name="Otillar R.P."/>
            <person name="Pangilinan J.L."/>
            <person name="Peng Y."/>
            <person name="Rokas A."/>
            <person name="Rosa C.A."/>
            <person name="Scheuner C."/>
            <person name="Sibirny A.A."/>
            <person name="Slot J.C."/>
            <person name="Stielow J.B."/>
            <person name="Sun H."/>
            <person name="Kurtzman C.P."/>
            <person name="Blackwell M."/>
            <person name="Grigoriev I.V."/>
            <person name="Jeffries T.W."/>
        </authorList>
    </citation>
    <scope>NUCLEOTIDE SEQUENCE [LARGE SCALE GENOMIC DNA]</scope>
    <source>
        <strain evidence="2">ATCC 58044 / CBS 1984 / NCYC 433 / NRRL Y-366-8</strain>
    </source>
</reference>
<evidence type="ECO:0008006" key="3">
    <source>
        <dbReference type="Google" id="ProtNLM"/>
    </source>
</evidence>
<protein>
    <recommendedName>
        <fullName evidence="3">Pentacotripeptide-repeat region of PRORP domain-containing protein</fullName>
    </recommendedName>
</protein>
<evidence type="ECO:0000313" key="1">
    <source>
        <dbReference type="EMBL" id="ODQ61674.1"/>
    </source>
</evidence>
<dbReference type="OrthoDB" id="4064185at2759"/>
<dbReference type="Proteomes" id="UP000094112">
    <property type="component" value="Unassembled WGS sequence"/>
</dbReference>
<dbReference type="AlphaFoldDB" id="A0A1E3P8Y0"/>
<dbReference type="GeneID" id="30202556"/>
<dbReference type="RefSeq" id="XP_019040881.1">
    <property type="nucleotide sequence ID" value="XM_019185310.1"/>
</dbReference>
<dbReference type="STRING" id="683960.A0A1E3P8Y0"/>
<proteinExistence type="predicted"/>
<sequence>MKNPLEEEIQLAKVLNLLKLYELKLTEFQANLIFEKVPEEASGFVEKFISKTVRSHLKNEDTDVLLSIGYRSIMKDSSLNNPAGCHETWLNIKHLRNNIAQHEHKILGVLLRVFNKNKKFRRLAMDIANELPRSSYSDPALTGPLIHLSISMKRPQLANAVCSTIKPPISRELLSDLLVMHLSFGDSEGTERVLHQIKEMDSELSARDYMVIISQLLRRNKFDEALKILKTIPLGCAMISYSTMINHFVKQSISQGDTISPDNLAIIDELITKASTVSVDGFWDRLAPMYIKYLVSSGLKADLETAQRIYINTFLDFKAKEYLENHLSLKLNYSLDDTILTTNPFLIEDEHQKGLIYLRATDGCKVIILKIIADAAIRIGNVEGLTFALNQLGEAGYTKNEIILDYSRKYRKKASQKGFNPRRLRSYELNDDHRFEDIRENDGLEKLKFLKKFNRKSASKVKQMSDTRFK</sequence>
<name>A0A1E3P8Y0_WICAA</name>
<dbReference type="EMBL" id="KV454208">
    <property type="protein sequence ID" value="ODQ61674.1"/>
    <property type="molecule type" value="Genomic_DNA"/>
</dbReference>
<organism evidence="1 2">
    <name type="scientific">Wickerhamomyces anomalus (strain ATCC 58044 / CBS 1984 / NCYC 433 / NRRL Y-366-8)</name>
    <name type="common">Yeast</name>
    <name type="synonym">Hansenula anomala</name>
    <dbReference type="NCBI Taxonomy" id="683960"/>
    <lineage>
        <taxon>Eukaryota</taxon>
        <taxon>Fungi</taxon>
        <taxon>Dikarya</taxon>
        <taxon>Ascomycota</taxon>
        <taxon>Saccharomycotina</taxon>
        <taxon>Saccharomycetes</taxon>
        <taxon>Phaffomycetales</taxon>
        <taxon>Wickerhamomycetaceae</taxon>
        <taxon>Wickerhamomyces</taxon>
    </lineage>
</organism>
<keyword evidence="2" id="KW-1185">Reference proteome</keyword>
<evidence type="ECO:0000313" key="2">
    <source>
        <dbReference type="Proteomes" id="UP000094112"/>
    </source>
</evidence>
<accession>A0A1E3P8Y0</accession>